<dbReference type="GO" id="GO:0006565">
    <property type="term" value="P:L-serine catabolic process"/>
    <property type="evidence" value="ECO:0007669"/>
    <property type="project" value="TreeGrafter"/>
</dbReference>
<evidence type="ECO:0000256" key="6">
    <source>
        <dbReference type="ARBA" id="ARBA00049406"/>
    </source>
</evidence>
<keyword evidence="4" id="KW-0663">Pyridoxal phosphate</keyword>
<dbReference type="AlphaFoldDB" id="C9Y6J3"/>
<comment type="cofactor">
    <cofactor evidence="1">
        <name>pyridoxal 5'-phosphate</name>
        <dbReference type="ChEBI" id="CHEBI:597326"/>
    </cofactor>
</comment>
<dbReference type="InterPro" id="IPR050147">
    <property type="entry name" value="Ser/Thr_Dehydratase"/>
</dbReference>
<dbReference type="Pfam" id="PF00291">
    <property type="entry name" value="PALP"/>
    <property type="match status" value="1"/>
</dbReference>
<comment type="catalytic activity">
    <reaction evidence="6">
        <text>L-serine = pyruvate + NH4(+)</text>
        <dbReference type="Rhea" id="RHEA:19169"/>
        <dbReference type="ChEBI" id="CHEBI:15361"/>
        <dbReference type="ChEBI" id="CHEBI:28938"/>
        <dbReference type="ChEBI" id="CHEBI:33384"/>
        <dbReference type="EC" id="4.3.1.17"/>
    </reaction>
</comment>
<accession>C9Y6J3</accession>
<protein>
    <recommendedName>
        <fullName evidence="3">L-serine ammonia-lyase</fullName>
        <ecNumber evidence="3">4.3.1.17</ecNumber>
    </recommendedName>
</protein>
<dbReference type="PANTHER" id="PTHR48078:SF2">
    <property type="entry name" value="CATABOLIC L-SERINE_THREONINE DEHYDRATASE"/>
    <property type="match status" value="1"/>
</dbReference>
<evidence type="ECO:0000256" key="5">
    <source>
        <dbReference type="ARBA" id="ARBA00023239"/>
    </source>
</evidence>
<evidence type="ECO:0000256" key="1">
    <source>
        <dbReference type="ARBA" id="ARBA00001933"/>
    </source>
</evidence>
<feature type="domain" description="Tryptophan synthase beta chain-like PALP" evidence="7">
    <location>
        <begin position="20"/>
        <end position="307"/>
    </location>
</feature>
<dbReference type="PANTHER" id="PTHR48078">
    <property type="entry name" value="THREONINE DEHYDRATASE, MITOCHONDRIAL-RELATED"/>
    <property type="match status" value="1"/>
</dbReference>
<dbReference type="InterPro" id="IPR001926">
    <property type="entry name" value="TrpB-like_PALP"/>
</dbReference>
<dbReference type="EMBL" id="FN543101">
    <property type="protein sequence ID" value="CBA26482.1"/>
    <property type="molecule type" value="Genomic_DNA"/>
</dbReference>
<name>C9Y6J3_CURXX</name>
<organism evidence="8">
    <name type="scientific">Curvibacter symbiont subsp. Hydra magnipapillata</name>
    <dbReference type="NCBI Taxonomy" id="667019"/>
    <lineage>
        <taxon>Bacteria</taxon>
        <taxon>Pseudomonadati</taxon>
        <taxon>Pseudomonadota</taxon>
        <taxon>Betaproteobacteria</taxon>
        <taxon>Burkholderiales</taxon>
        <taxon>Comamonadaceae</taxon>
        <taxon>Curvibacter</taxon>
    </lineage>
</organism>
<dbReference type="InterPro" id="IPR036052">
    <property type="entry name" value="TrpB-like_PALP_sf"/>
</dbReference>
<evidence type="ECO:0000259" key="7">
    <source>
        <dbReference type="Pfam" id="PF00291"/>
    </source>
</evidence>
<dbReference type="Gene3D" id="3.40.50.1100">
    <property type="match status" value="2"/>
</dbReference>
<dbReference type="GO" id="GO:0006567">
    <property type="term" value="P:L-threonine catabolic process"/>
    <property type="evidence" value="ECO:0007669"/>
    <property type="project" value="TreeGrafter"/>
</dbReference>
<gene>
    <name evidence="8" type="primary">SDS</name>
    <name evidence="8" type="ORF">Csp_E35700</name>
</gene>
<sequence length="322" mass="34248">MERHIHPQKRRNISAMNATPLHLQTPLLESRALGLAAQRTVWLKMEALQPPGSFKIRGIGHACQIHAQRGAKRFVSSSGGNAGMAVAYAGRVLNIPVTVVVPQTTTARAQELLRLENAQVIVHGASWQEANEQALSMVGPDDAFLHPFDDPLLWTGHASMIDEVARAGVVPDAVVLSVGGGGLLSGVAEGMARNGWGHVPIIAVETEGAASLHAAMQAGHTVALDAITSIASSLGAKRVCEQAMQYTQQRPVQSVLVSDASALEACERFLNDHRVLVEPACGASLALAYEAHPVLAPYRNVLFVVCGGATATVDQIRQWRKV</sequence>
<evidence type="ECO:0000256" key="2">
    <source>
        <dbReference type="ARBA" id="ARBA00010869"/>
    </source>
</evidence>
<comment type="similarity">
    <text evidence="2">Belongs to the serine/threonine dehydratase family.</text>
</comment>
<reference evidence="8" key="1">
    <citation type="journal article" date="2010" name="Nature">
        <title>The Dynamic genome of Hydra.</title>
        <authorList>
            <person name="Chapman J.A."/>
            <person name="Kirkness E.F."/>
            <person name="Simakov O."/>
            <person name="Hampson S.E."/>
            <person name="Mitros T."/>
            <person name="Weinmaier T."/>
            <person name="Rattei T."/>
            <person name="Balasubramanian P.G."/>
            <person name="Borman J."/>
            <person name="Busam D."/>
            <person name="Disbennett K."/>
            <person name="Pfannkoch C."/>
            <person name="Sumin N."/>
            <person name="Sutton G."/>
            <person name="Viswanathan L."/>
            <person name="Walenz B."/>
            <person name="Goodstein D.M."/>
            <person name="Hellsten U."/>
            <person name="Kawashima T."/>
            <person name="Prochnik S.E."/>
            <person name="Putnam N.H."/>
            <person name="Shu S."/>
            <person name="Blumberg B."/>
            <person name="Dana C.E."/>
            <person name="Gee L."/>
            <person name="Kibler D.F."/>
            <person name="Law L."/>
            <person name="Lindgens D."/>
            <person name="Martinez D.E."/>
            <person name="Peng J."/>
            <person name="Wigge P.A."/>
            <person name="Bertulat B."/>
            <person name="Guder C."/>
            <person name="Nakamura Y."/>
            <person name="Ozbek S."/>
            <person name="Watanabe H."/>
            <person name="Khalturin K."/>
            <person name="Hemmrich G."/>
            <person name="Franke A."/>
            <person name="Augustin R."/>
            <person name="Fraune S."/>
            <person name="Hayakawa E."/>
            <person name="Hayakawa S."/>
            <person name="Hirose M."/>
            <person name="Hwang J."/>
            <person name="Ikeo K."/>
            <person name="Nishimiya-Fujisawa C."/>
            <person name="Ogura A."/>
            <person name="Takahashi T."/>
            <person name="Steinmetz P.R."/>
            <person name="Zhang X."/>
            <person name="Aufschnaiter R."/>
            <person name="Eder M.K."/>
            <person name="Gorny A.K."/>
            <person name="Salvenmoser W."/>
            <person name="Heimberg A.M."/>
            <person name="Wheeler B.M."/>
            <person name="Peterson K.J."/>
            <person name="Boettger A."/>
            <person name="Tischler P."/>
            <person name="Wolf A."/>
            <person name="Gojobori T."/>
            <person name="Remington K.A."/>
            <person name="Strausberg R.L."/>
            <person name="Venter J."/>
            <person name="Technau U."/>
            <person name="Hobmayer B."/>
            <person name="Bosch T.C."/>
            <person name="Holstein T.W."/>
            <person name="Fujisawa T."/>
            <person name="Bode H.R."/>
            <person name="David C.N."/>
            <person name="Rokhsar D.S."/>
            <person name="Steele R.E."/>
        </authorList>
    </citation>
    <scope>NUCLEOTIDE SEQUENCE</scope>
</reference>
<dbReference type="EC" id="4.3.1.17" evidence="3"/>
<dbReference type="GO" id="GO:0009097">
    <property type="term" value="P:isoleucine biosynthetic process"/>
    <property type="evidence" value="ECO:0007669"/>
    <property type="project" value="TreeGrafter"/>
</dbReference>
<evidence type="ECO:0000313" key="8">
    <source>
        <dbReference type="EMBL" id="CBA26482.1"/>
    </source>
</evidence>
<evidence type="ECO:0000256" key="4">
    <source>
        <dbReference type="ARBA" id="ARBA00022898"/>
    </source>
</evidence>
<dbReference type="GO" id="GO:0004794">
    <property type="term" value="F:threonine deaminase activity"/>
    <property type="evidence" value="ECO:0007669"/>
    <property type="project" value="TreeGrafter"/>
</dbReference>
<evidence type="ECO:0000256" key="3">
    <source>
        <dbReference type="ARBA" id="ARBA00012093"/>
    </source>
</evidence>
<keyword evidence="5 8" id="KW-0456">Lyase</keyword>
<dbReference type="GO" id="GO:0003941">
    <property type="term" value="F:L-serine ammonia-lyase activity"/>
    <property type="evidence" value="ECO:0007669"/>
    <property type="project" value="UniProtKB-EC"/>
</dbReference>
<dbReference type="SUPFAM" id="SSF53686">
    <property type="entry name" value="Tryptophan synthase beta subunit-like PLP-dependent enzymes"/>
    <property type="match status" value="1"/>
</dbReference>
<proteinExistence type="inferred from homology"/>